<evidence type="ECO:0000256" key="7">
    <source>
        <dbReference type="ARBA" id="ARBA00023212"/>
    </source>
</evidence>
<dbReference type="SMART" id="SM00195">
    <property type="entry name" value="DSPc"/>
    <property type="match status" value="1"/>
</dbReference>
<comment type="similarity">
    <text evidence="2">Belongs to the protein-tyrosine phosphatase family.</text>
</comment>
<dbReference type="InterPro" id="IPR043588">
    <property type="entry name" value="SSH-N"/>
</dbReference>
<reference evidence="13" key="2">
    <citation type="submission" date="2021-01" db="UniProtKB">
        <authorList>
            <consortium name="EnsemblMetazoa"/>
        </authorList>
    </citation>
    <scope>IDENTIFICATION</scope>
</reference>
<dbReference type="PANTHER" id="PTHR45864:SF2">
    <property type="entry name" value="PROTEIN PHOSPHATASE SLINGSHOT"/>
    <property type="match status" value="1"/>
</dbReference>
<evidence type="ECO:0000256" key="5">
    <source>
        <dbReference type="ARBA" id="ARBA00022801"/>
    </source>
</evidence>
<dbReference type="InterPro" id="IPR000387">
    <property type="entry name" value="Tyr_Pase_dom"/>
</dbReference>
<dbReference type="FunFam" id="3.90.190.10:FF:000004">
    <property type="entry name" value="Protein phosphatase Slingshot homolog 2"/>
    <property type="match status" value="1"/>
</dbReference>
<reference evidence="14" key="1">
    <citation type="submission" date="2015-02" db="EMBL/GenBank/DDBJ databases">
        <title>Genome sequencing for Strongylocentrotus purpuratus.</title>
        <authorList>
            <person name="Murali S."/>
            <person name="Liu Y."/>
            <person name="Vee V."/>
            <person name="English A."/>
            <person name="Wang M."/>
            <person name="Skinner E."/>
            <person name="Han Y."/>
            <person name="Muzny D.M."/>
            <person name="Worley K.C."/>
            <person name="Gibbs R.A."/>
        </authorList>
    </citation>
    <scope>NUCLEOTIDE SEQUENCE</scope>
</reference>
<keyword evidence="14" id="KW-1185">Reference proteome</keyword>
<dbReference type="InterPro" id="IPR014876">
    <property type="entry name" value="DEK_C"/>
</dbReference>
<evidence type="ECO:0000256" key="4">
    <source>
        <dbReference type="ARBA" id="ARBA00022490"/>
    </source>
</evidence>
<dbReference type="EC" id="3.1.3.16" evidence="3"/>
<feature type="domain" description="Tyrosine-protein phosphatase" evidence="10">
    <location>
        <begin position="322"/>
        <end position="463"/>
    </location>
</feature>
<keyword evidence="5" id="KW-0378">Hydrolase</keyword>
<dbReference type="SUPFAM" id="SSF52799">
    <property type="entry name" value="(Phosphotyrosine protein) phosphatases II"/>
    <property type="match status" value="1"/>
</dbReference>
<feature type="compositionally biased region" description="Basic and acidic residues" evidence="9">
    <location>
        <begin position="780"/>
        <end position="807"/>
    </location>
</feature>
<proteinExistence type="inferred from homology"/>
<comment type="catalytic activity">
    <reaction evidence="8">
        <text>O-phospho-L-threonyl-[protein] + H2O = L-threonyl-[protein] + phosphate</text>
        <dbReference type="Rhea" id="RHEA:47004"/>
        <dbReference type="Rhea" id="RHEA-COMP:11060"/>
        <dbReference type="Rhea" id="RHEA-COMP:11605"/>
        <dbReference type="ChEBI" id="CHEBI:15377"/>
        <dbReference type="ChEBI" id="CHEBI:30013"/>
        <dbReference type="ChEBI" id="CHEBI:43474"/>
        <dbReference type="ChEBI" id="CHEBI:61977"/>
        <dbReference type="EC" id="3.1.3.16"/>
    </reaction>
</comment>
<dbReference type="InterPro" id="IPR020422">
    <property type="entry name" value="TYR_PHOSPHATASE_DUAL_dom"/>
</dbReference>
<dbReference type="Gene3D" id="3.90.190.10">
    <property type="entry name" value="Protein tyrosine phosphatase superfamily"/>
    <property type="match status" value="1"/>
</dbReference>
<feature type="domain" description="Tyrosine specific protein phosphatases" evidence="11">
    <location>
        <begin position="380"/>
        <end position="441"/>
    </location>
</feature>
<evidence type="ECO:0000256" key="1">
    <source>
        <dbReference type="ARBA" id="ARBA00004245"/>
    </source>
</evidence>
<dbReference type="Pfam" id="PF23040">
    <property type="entry name" value="PH_SSH1-like_1st"/>
    <property type="match status" value="1"/>
</dbReference>
<feature type="region of interest" description="Disordered" evidence="9">
    <location>
        <begin position="1074"/>
        <end position="1133"/>
    </location>
</feature>
<accession>A0A7M7PD00</accession>
<evidence type="ECO:0000256" key="6">
    <source>
        <dbReference type="ARBA" id="ARBA00022912"/>
    </source>
</evidence>
<evidence type="ECO:0000256" key="2">
    <source>
        <dbReference type="ARBA" id="ARBA00009580"/>
    </source>
</evidence>
<dbReference type="CDD" id="cd11652">
    <property type="entry name" value="SSH-N"/>
    <property type="match status" value="1"/>
</dbReference>
<feature type="compositionally biased region" description="Polar residues" evidence="9">
    <location>
        <begin position="819"/>
        <end position="832"/>
    </location>
</feature>
<dbReference type="InterPro" id="IPR043587">
    <property type="entry name" value="Phosphatase_SSH-like"/>
</dbReference>
<evidence type="ECO:0000259" key="10">
    <source>
        <dbReference type="PROSITE" id="PS50054"/>
    </source>
</evidence>
<dbReference type="PROSITE" id="PS51998">
    <property type="entry name" value="DEK_C"/>
    <property type="match status" value="1"/>
</dbReference>
<organism evidence="13 14">
    <name type="scientific">Strongylocentrotus purpuratus</name>
    <name type="common">Purple sea urchin</name>
    <dbReference type="NCBI Taxonomy" id="7668"/>
    <lineage>
        <taxon>Eukaryota</taxon>
        <taxon>Metazoa</taxon>
        <taxon>Echinodermata</taxon>
        <taxon>Eleutherozoa</taxon>
        <taxon>Echinozoa</taxon>
        <taxon>Echinoidea</taxon>
        <taxon>Euechinoidea</taxon>
        <taxon>Echinacea</taxon>
        <taxon>Camarodonta</taxon>
        <taxon>Echinidea</taxon>
        <taxon>Strongylocentrotidae</taxon>
        <taxon>Strongylocentrotus</taxon>
    </lineage>
</organism>
<dbReference type="Pfam" id="PF00782">
    <property type="entry name" value="DSPc"/>
    <property type="match status" value="1"/>
</dbReference>
<dbReference type="GeneID" id="575378"/>
<dbReference type="InterPro" id="IPR029021">
    <property type="entry name" value="Prot-tyrosine_phosphatase-like"/>
</dbReference>
<dbReference type="Pfam" id="PF08766">
    <property type="entry name" value="DEK_C"/>
    <property type="match status" value="1"/>
</dbReference>
<evidence type="ECO:0000313" key="13">
    <source>
        <dbReference type="EnsemblMetazoa" id="XP_030847361"/>
    </source>
</evidence>
<dbReference type="InterPro" id="IPR000340">
    <property type="entry name" value="Dual-sp_phosphatase_cat-dom"/>
</dbReference>
<dbReference type="PROSITE" id="PS00383">
    <property type="entry name" value="TYR_PHOSPHATASE_1"/>
    <property type="match status" value="1"/>
</dbReference>
<evidence type="ECO:0000256" key="9">
    <source>
        <dbReference type="SAM" id="MobiDB-lite"/>
    </source>
</evidence>
<dbReference type="InterPro" id="IPR016130">
    <property type="entry name" value="Tyr_Pase_AS"/>
</dbReference>
<feature type="region of interest" description="Disordered" evidence="9">
    <location>
        <begin position="968"/>
        <end position="987"/>
    </location>
</feature>
<feature type="region of interest" description="Disordered" evidence="9">
    <location>
        <begin position="40"/>
        <end position="66"/>
    </location>
</feature>
<evidence type="ECO:0000259" key="11">
    <source>
        <dbReference type="PROSITE" id="PS50056"/>
    </source>
</evidence>
<dbReference type="EnsemblMetazoa" id="XM_030991501">
    <property type="protein sequence ID" value="XP_030847361"/>
    <property type="gene ID" value="LOC575378"/>
</dbReference>
<feature type="compositionally biased region" description="Acidic residues" evidence="9">
    <location>
        <begin position="865"/>
        <end position="875"/>
    </location>
</feature>
<feature type="compositionally biased region" description="Polar residues" evidence="9">
    <location>
        <begin position="634"/>
        <end position="644"/>
    </location>
</feature>
<dbReference type="PROSITE" id="PS50056">
    <property type="entry name" value="TYR_PHOSPHATASE_2"/>
    <property type="match status" value="1"/>
</dbReference>
<name>A0A7M7PD00_STRPU</name>
<keyword evidence="6" id="KW-0904">Protein phosphatase</keyword>
<dbReference type="GO" id="GO:0005856">
    <property type="term" value="C:cytoskeleton"/>
    <property type="evidence" value="ECO:0007669"/>
    <property type="project" value="UniProtKB-SubCell"/>
</dbReference>
<sequence length="1133" mass="125278">MPSSSENSILVSDNDDEAEERLKRGCESFFAMKGAAIVLPHSKDTKRPIKKHPGSDPSSSHSATPIELNLIPSGPPLPEALVGELQQHLQCIFWILRPEDTIKMAVRLESSSDNTIRYMVLVSCLDTHQNTEETIILGMDIIQNKATIGLVLPIWADSIIQMDGDGGFSVTTGEKINVFKPVSIQAMWSALQALYRACNLARVHNYFIGGLHMTWIGFYQSSVSSPYYCLKEWEYLPDMTSPQSDEINYLYHRDRRYCPTEDELIRRFIFVKLKEIMIQCDLETVTSKMVRISLEKEIGKELKEYKRFIDKQILLICGQLDSASKIFDHIYLGSEWNASDLDELEENGVGYILNITKECDNFFPERFKYCNIRLYDDVEEDLLNHWNTTYLFLSKAKEAGSKALVHCKMGISRSASTVIAYAMKEYGMTLEYALDFVKAKRSIIRPNDAFMKQLQVYEGILEASRQRHTMFRSKSESSLSRSESVECLASVKPPEFGSTEDLSPRGMPRNKSFSVRERKKKIEELDSPEGAVGGPSFFIGPDPTHLGAGKYVMDTGEPLCEGAVGNDPGVSDCNDFQVLVPPTVRPSSIVKLQKEGALALGDVPFVVATEPAALSSTVLSSSKEPVSSEADTVEGSSMEDTMLNTNNNSANELSLDGSDEDMYQRTSVKSKVTEIESSVMGAMDATEEEGEGEGESEVGAYKRESIPWNPGTVLRQKQEIEEKMRDGSPTSSVSMKFDDEGEEGDEEGRSETQVVSIVDELASSATGSTQDDLIDSPGTNRKDLDVNRTEGGECEKNQQDGENRSVDDAENASAPMDVTETTGDNNRSSVYTTSGEEIQLSMGLVERHKREFEQKTAAEVLQQDTETDAAVDDATDLPCGAQGSPGVCEPLEEERMDVQEEEGGCTSTVYPDEASGWKVGDVRRHTMELEERMELASSPSPTKKSVFWQDRDGDEQSELTSEELRNIQEMDIPLRSSSPDGVTMDAEGESEVLVGVAEQVKQLELRRCRSIAKMSNEKVKTLRALIGVGDEKPVSESSSSAEATCKSMADEPLVELNPDTVRLFTSQIGCEVTLDQKAATGERKTRKSESDKETPSSSGSKIKSQHGPSHPLRKLAQGGATGRGTRGKFYSTM</sequence>
<keyword evidence="7" id="KW-0206">Cytoskeleton</keyword>
<feature type="region of interest" description="Disordered" evidence="9">
    <location>
        <begin position="856"/>
        <end position="887"/>
    </location>
</feature>
<feature type="region of interest" description="Disordered" evidence="9">
    <location>
        <begin position="1030"/>
        <end position="1051"/>
    </location>
</feature>
<dbReference type="PROSITE" id="PS50054">
    <property type="entry name" value="TYR_PHOSPHATASE_DUAL"/>
    <property type="match status" value="1"/>
</dbReference>
<feature type="domain" description="DEK-C" evidence="12">
    <location>
        <begin position="263"/>
        <end position="318"/>
    </location>
</feature>
<comment type="subcellular location">
    <subcellularLocation>
        <location evidence="1">Cytoplasm</location>
        <location evidence="1">Cytoskeleton</location>
    </subcellularLocation>
</comment>
<keyword evidence="4" id="KW-0963">Cytoplasm</keyword>
<feature type="compositionally biased region" description="Acidic residues" evidence="9">
    <location>
        <begin position="739"/>
        <end position="748"/>
    </location>
</feature>
<evidence type="ECO:0000256" key="8">
    <source>
        <dbReference type="ARBA" id="ARBA00048336"/>
    </source>
</evidence>
<dbReference type="GO" id="GO:0030837">
    <property type="term" value="P:negative regulation of actin filament polymerization"/>
    <property type="evidence" value="ECO:0007669"/>
    <property type="project" value="InterPro"/>
</dbReference>
<feature type="region of interest" description="Disordered" evidence="9">
    <location>
        <begin position="681"/>
        <end position="832"/>
    </location>
</feature>
<evidence type="ECO:0000313" key="14">
    <source>
        <dbReference type="Proteomes" id="UP000007110"/>
    </source>
</evidence>
<feature type="region of interest" description="Disordered" evidence="9">
    <location>
        <begin position="617"/>
        <end position="644"/>
    </location>
</feature>
<dbReference type="PANTHER" id="PTHR45864">
    <property type="entry name" value="SLINGSHOT PROTEIN PHOSPHATASE HOMOLOG"/>
    <property type="match status" value="1"/>
</dbReference>
<evidence type="ECO:0000259" key="12">
    <source>
        <dbReference type="PROSITE" id="PS51998"/>
    </source>
</evidence>
<dbReference type="GO" id="GO:0004722">
    <property type="term" value="F:protein serine/threonine phosphatase activity"/>
    <property type="evidence" value="ECO:0007669"/>
    <property type="project" value="UniProtKB-EC"/>
</dbReference>
<feature type="compositionally biased region" description="Basic and acidic residues" evidence="9">
    <location>
        <begin position="716"/>
        <end position="726"/>
    </location>
</feature>
<dbReference type="RefSeq" id="XP_030847361.1">
    <property type="nucleotide sequence ID" value="XM_030991501.1"/>
</dbReference>
<protein>
    <recommendedName>
        <fullName evidence="3">protein-serine/threonine phosphatase</fullName>
        <ecNumber evidence="3">3.1.3.16</ecNumber>
    </recommendedName>
</protein>
<evidence type="ECO:0000256" key="3">
    <source>
        <dbReference type="ARBA" id="ARBA00013081"/>
    </source>
</evidence>
<feature type="compositionally biased region" description="Basic and acidic residues" evidence="9">
    <location>
        <begin position="1080"/>
        <end position="1094"/>
    </location>
</feature>
<dbReference type="AlphaFoldDB" id="A0A7M7PD00"/>
<dbReference type="Proteomes" id="UP000007110">
    <property type="component" value="Unassembled WGS sequence"/>
</dbReference>
<feature type="region of interest" description="Disordered" evidence="9">
    <location>
        <begin position="496"/>
        <end position="517"/>
    </location>
</feature>
<dbReference type="GO" id="GO:0003779">
    <property type="term" value="F:actin binding"/>
    <property type="evidence" value="ECO:0007669"/>
    <property type="project" value="InterPro"/>
</dbReference>
<feature type="region of interest" description="Disordered" evidence="9">
    <location>
        <begin position="932"/>
        <end position="958"/>
    </location>
</feature>
<feature type="compositionally biased region" description="Acidic residues" evidence="9">
    <location>
        <begin position="685"/>
        <end position="696"/>
    </location>
</feature>